<name>A0ABN8PHR0_9CNID</name>
<sequence length="1039" mass="117183">MSSIRCSFWSNDDLCGARDNSKLCEPAVSLPLASLDRDVTHLLIKVGAGGTKTSASHRLQHFPEYKLILNQAGRCGVVNAEIKKMTICPRHRRKFTRLRELTGQCQHPLHKGEISKLKKPKKVTADISERIYQQTRIVIPIAAPICKTCFDEKIPELHLTPESVTSKDLEGRQVLCSGGEDQEVEVVLKNVDQDKSLMSGTHCPSLLDFSLDSTLETSFECSLYIDEAEELKRKRCLLSDAIVQISEGRVSPIQSTSRLPWPELGERQQGYYVRKAREVIETAFNCLAPGSEADLWFATVKSMPFSQSKPDDIAERLVEAYKLADNRHTRMQILSLFVNAFSKSQLMEIIPGISKRQIDDARRHADLRGPGKPSNAPEIIRVRLDATKTDHFLDFISSSSLLQDVSYGTKSLKLDSGEKLLIPAAIRTLIPSRIIKQYQSYCESVAFEPYSERTLFRILEACSASKQVSLQGLDYIATEGAEAFDQLKSIVNVLQDNGVDVTWANSIKQDLKAGKRYLKTDYKTHTGSKERCKDHCTTFSLSDPNNSDYSSSCNHEHELSCHECARLTCLVEKIDEKLNDKNVSLTGEQRARSQYDHKQATNSILLWKAHLLRTVVQEKAKQDVLTNLNKESTLLIMDWAMKFLPMKFRERMDDFYDVCDRRIASMKTHMRRWVNEGHDITTAEEMKIALESHEGVRGCRFAVVVIDKSTQNSQVKKIPGISYLNNFMFFDDGIRAWKAYQIGEGHFYPYSSPTTNAQGATAIKVLNPFSSPSNCSGASVAGHSSISPGLFSCEEEGCVKMFSTYKELQYHLDAERHLFVEEQDTAYDVIKKKWASILSNVSLQKQRTFPSMQAGNEGVLDCQEAVEGWALKTVQKSSRMSEDVRNYLIQRFNDGAKTGNKADPKQVEHEMKHVRNTTGGLLFQPFEWRTSKQIASFFSNLSKSQRAKNIDEGNHGIETEDEETNIQDKNLQLLQLVIESQVQADHPILFQGHNLCHLATEGKIKTLRLDTLKKACLSLDVEVTGSKARKDTFALALDK</sequence>
<keyword evidence="3" id="KW-1185">Reference proteome</keyword>
<evidence type="ECO:0000313" key="3">
    <source>
        <dbReference type="Proteomes" id="UP001159427"/>
    </source>
</evidence>
<feature type="non-terminal residue" evidence="2">
    <location>
        <position position="1039"/>
    </location>
</feature>
<evidence type="ECO:0000259" key="1">
    <source>
        <dbReference type="PROSITE" id="PS00028"/>
    </source>
</evidence>
<proteinExistence type="predicted"/>
<reference evidence="2 3" key="1">
    <citation type="submission" date="2022-05" db="EMBL/GenBank/DDBJ databases">
        <authorList>
            <consortium name="Genoscope - CEA"/>
            <person name="William W."/>
        </authorList>
    </citation>
    <scope>NUCLEOTIDE SEQUENCE [LARGE SCALE GENOMIC DNA]</scope>
</reference>
<accession>A0ABN8PHR0</accession>
<dbReference type="PANTHER" id="PTHR33845">
    <property type="entry name" value="C2H2-TYPE DOMAIN-CONTAINING PROTEIN"/>
    <property type="match status" value="1"/>
</dbReference>
<evidence type="ECO:0000313" key="2">
    <source>
        <dbReference type="EMBL" id="CAH3141409.1"/>
    </source>
</evidence>
<dbReference type="InterPro" id="IPR013087">
    <property type="entry name" value="Znf_C2H2_type"/>
</dbReference>
<dbReference type="PROSITE" id="PS00028">
    <property type="entry name" value="ZINC_FINGER_C2H2_1"/>
    <property type="match status" value="1"/>
</dbReference>
<organism evidence="2 3">
    <name type="scientific">Porites evermanni</name>
    <dbReference type="NCBI Taxonomy" id="104178"/>
    <lineage>
        <taxon>Eukaryota</taxon>
        <taxon>Metazoa</taxon>
        <taxon>Cnidaria</taxon>
        <taxon>Anthozoa</taxon>
        <taxon>Hexacorallia</taxon>
        <taxon>Scleractinia</taxon>
        <taxon>Fungiina</taxon>
        <taxon>Poritidae</taxon>
        <taxon>Porites</taxon>
    </lineage>
</organism>
<dbReference type="Proteomes" id="UP001159427">
    <property type="component" value="Unassembled WGS sequence"/>
</dbReference>
<comment type="caution">
    <text evidence="2">The sequence shown here is derived from an EMBL/GenBank/DDBJ whole genome shotgun (WGS) entry which is preliminary data.</text>
</comment>
<dbReference type="EMBL" id="CALNXI010000818">
    <property type="protein sequence ID" value="CAH3141409.1"/>
    <property type="molecule type" value="Genomic_DNA"/>
</dbReference>
<protein>
    <recommendedName>
        <fullName evidence="1">C2H2-type domain-containing protein</fullName>
    </recommendedName>
</protein>
<dbReference type="PANTHER" id="PTHR33845:SF1">
    <property type="entry name" value="C2H2-TYPE DOMAIN-CONTAINING PROTEIN"/>
    <property type="match status" value="1"/>
</dbReference>
<gene>
    <name evidence="2" type="ORF">PEVE_00042135</name>
</gene>
<feature type="domain" description="C2H2-type" evidence="1">
    <location>
        <begin position="793"/>
        <end position="817"/>
    </location>
</feature>